<accession>A0ABV2AKJ9</accession>
<dbReference type="EMBL" id="JBDODL010000551">
    <property type="protein sequence ID" value="MES1920208.1"/>
    <property type="molecule type" value="Genomic_DNA"/>
</dbReference>
<evidence type="ECO:0000313" key="2">
    <source>
        <dbReference type="EMBL" id="MES1920208.1"/>
    </source>
</evidence>
<keyword evidence="3" id="KW-1185">Reference proteome</keyword>
<sequence length="246" mass="28625">MDESYKLDRYPSQNILTESPTFQKVKITNKSKKSHEAKIVCDMIKNMLSIREKYQKDMQTQIPKYSLEEIADTKNLNSPPRLDTELSLKDGVYHVRTRNEDGDEEEREVISRDEFFGDLADLMKLVSKGAAKSLAYNRLKILCARFDLHVILNDMSETEEVKMFPHKDFYNIIKVDNHVHHSACMNQKQFLRFVKRKVRTESSVIVTKNEDGKEMSLGEVAKSLGISQYNLSIDYLDMHVFAKETF</sequence>
<gene>
    <name evidence="2" type="primary">AMPD2</name>
    <name evidence="2" type="ORF">MHBO_001901</name>
</gene>
<dbReference type="SUPFAM" id="SSF51556">
    <property type="entry name" value="Metallo-dependent hydrolases"/>
    <property type="match status" value="1"/>
</dbReference>
<protein>
    <submittedName>
        <fullName evidence="2">AMP deaminase 2</fullName>
        <ecNumber evidence="2">3.5.4.6</ecNumber>
    </submittedName>
</protein>
<dbReference type="Gene3D" id="3.20.20.140">
    <property type="entry name" value="Metal-dependent hydrolases"/>
    <property type="match status" value="1"/>
</dbReference>
<dbReference type="InterPro" id="IPR006329">
    <property type="entry name" value="AMPD"/>
</dbReference>
<evidence type="ECO:0000313" key="3">
    <source>
        <dbReference type="Proteomes" id="UP001439008"/>
    </source>
</evidence>
<dbReference type="EC" id="3.5.4.6" evidence="2"/>
<dbReference type="Pfam" id="PF19326">
    <property type="entry name" value="AMP_deaminase"/>
    <property type="match status" value="1"/>
</dbReference>
<reference evidence="2 3" key="1">
    <citation type="journal article" date="2024" name="BMC Biol.">
        <title>Comparative genomics of Ascetosporea gives new insight into the evolutionary basis for animal parasitism in Rhizaria.</title>
        <authorList>
            <person name="Hiltunen Thoren M."/>
            <person name="Onut-Brannstrom I."/>
            <person name="Alfjorden A."/>
            <person name="Peckova H."/>
            <person name="Swords F."/>
            <person name="Hooper C."/>
            <person name="Holzer A.S."/>
            <person name="Bass D."/>
            <person name="Burki F."/>
        </authorList>
    </citation>
    <scope>NUCLEOTIDE SEQUENCE [LARGE SCALE GENOMIC DNA]</scope>
    <source>
        <strain evidence="2">20-A016</strain>
    </source>
</reference>
<dbReference type="PANTHER" id="PTHR11359">
    <property type="entry name" value="AMP DEAMINASE"/>
    <property type="match status" value="1"/>
</dbReference>
<dbReference type="InterPro" id="IPR032466">
    <property type="entry name" value="Metal_Hydrolase"/>
</dbReference>
<evidence type="ECO:0000256" key="1">
    <source>
        <dbReference type="ARBA" id="ARBA00006676"/>
    </source>
</evidence>
<comment type="similarity">
    <text evidence="1">Belongs to the metallo-dependent hydrolases superfamily. Adenosine and AMP deaminases family.</text>
</comment>
<dbReference type="GO" id="GO:0003876">
    <property type="term" value="F:AMP deaminase activity"/>
    <property type="evidence" value="ECO:0007669"/>
    <property type="project" value="UniProtKB-EC"/>
</dbReference>
<name>A0ABV2AKJ9_9EUKA</name>
<organism evidence="2 3">
    <name type="scientific">Bonamia ostreae</name>
    <dbReference type="NCBI Taxonomy" id="126728"/>
    <lineage>
        <taxon>Eukaryota</taxon>
        <taxon>Sar</taxon>
        <taxon>Rhizaria</taxon>
        <taxon>Endomyxa</taxon>
        <taxon>Ascetosporea</taxon>
        <taxon>Haplosporida</taxon>
        <taxon>Bonamia</taxon>
    </lineage>
</organism>
<proteinExistence type="inferred from homology"/>
<comment type="caution">
    <text evidence="2">The sequence shown here is derived from an EMBL/GenBank/DDBJ whole genome shotgun (WGS) entry which is preliminary data.</text>
</comment>
<keyword evidence="2" id="KW-0378">Hydrolase</keyword>
<dbReference type="PANTHER" id="PTHR11359:SF0">
    <property type="entry name" value="AMP DEAMINASE"/>
    <property type="match status" value="1"/>
</dbReference>
<dbReference type="Proteomes" id="UP001439008">
    <property type="component" value="Unassembled WGS sequence"/>
</dbReference>